<dbReference type="InterPro" id="IPR011650">
    <property type="entry name" value="Peptidase_M20_dimer"/>
</dbReference>
<dbReference type="OrthoDB" id="9777385at2"/>
<dbReference type="AlphaFoldDB" id="A0A399J2C7"/>
<proteinExistence type="predicted"/>
<dbReference type="GO" id="GO:0016787">
    <property type="term" value="F:hydrolase activity"/>
    <property type="evidence" value="ECO:0007669"/>
    <property type="project" value="UniProtKB-KW"/>
</dbReference>
<dbReference type="Pfam" id="PF07687">
    <property type="entry name" value="M20_dimer"/>
    <property type="match status" value="1"/>
</dbReference>
<keyword evidence="5" id="KW-1185">Reference proteome</keyword>
<evidence type="ECO:0000259" key="3">
    <source>
        <dbReference type="Pfam" id="PF07687"/>
    </source>
</evidence>
<reference evidence="4 5" key="1">
    <citation type="submission" date="2018-08" db="EMBL/GenBank/DDBJ databases">
        <title>Pseudooceanicola sediminis CY03 in the family Rhodobacteracea.</title>
        <authorList>
            <person name="Zhang Y.-J."/>
        </authorList>
    </citation>
    <scope>NUCLEOTIDE SEQUENCE [LARGE SCALE GENOMIC DNA]</scope>
    <source>
        <strain evidence="4 5">CY03</strain>
    </source>
</reference>
<evidence type="ECO:0000313" key="4">
    <source>
        <dbReference type="EMBL" id="RII39558.1"/>
    </source>
</evidence>
<dbReference type="Gene3D" id="3.40.630.10">
    <property type="entry name" value="Zn peptidases"/>
    <property type="match status" value="1"/>
</dbReference>
<dbReference type="RefSeq" id="WP_119397994.1">
    <property type="nucleotide sequence ID" value="NZ_QWJJ01000004.1"/>
</dbReference>
<sequence length="390" mass="41380">MKDTSPMEAHVLRDLTALRRDLHAHPELGFEEQRTSDIVAKRLEAAGLEVTRGLGDTGVVGTLRKGDGNRAILLRADMDALAMTEVTGLDYASTSPGRMHACGHDGHTTMLLGAAEALAQRDFSGTVHFVFQPAEEGRGGGARMVADGFFEQFPVDAAYGLHNMPGLELGVVAAVEGPQLASSDHWHVTFRGLGSHGAKPHQGRDAVTACGVFLGQVHSIVAREVDPLEPAVISACAVEAGDFNALNVIPQEVRIGGTARAYSVGVRDQLEEAIGRHARGVAAGYGIDVDYSFTRRIPPVVNDAVPVDVAQRAVVRALGEGSLRTAFPPSTAGDDFAEFGTRVPGAYVWLGMGAMRENGAHHATNYDFNDDCIPAGVAWWCAVVEEELGL</sequence>
<dbReference type="InterPro" id="IPR002933">
    <property type="entry name" value="Peptidase_M20"/>
</dbReference>
<dbReference type="NCBIfam" id="TIGR01891">
    <property type="entry name" value="amidohydrolases"/>
    <property type="match status" value="1"/>
</dbReference>
<feature type="binding site" evidence="2">
    <location>
        <position position="136"/>
    </location>
    <ligand>
        <name>Mn(2+)</name>
        <dbReference type="ChEBI" id="CHEBI:29035"/>
        <label>2</label>
    </ligand>
</feature>
<dbReference type="InterPro" id="IPR036264">
    <property type="entry name" value="Bact_exopeptidase_dim_dom"/>
</dbReference>
<feature type="binding site" evidence="2">
    <location>
        <position position="104"/>
    </location>
    <ligand>
        <name>Mn(2+)</name>
        <dbReference type="ChEBI" id="CHEBI:29035"/>
        <label>2</label>
    </ligand>
</feature>
<dbReference type="GO" id="GO:0046872">
    <property type="term" value="F:metal ion binding"/>
    <property type="evidence" value="ECO:0007669"/>
    <property type="project" value="UniProtKB-KW"/>
</dbReference>
<dbReference type="SUPFAM" id="SSF55031">
    <property type="entry name" value="Bacterial exopeptidase dimerisation domain"/>
    <property type="match status" value="1"/>
</dbReference>
<keyword evidence="2" id="KW-0479">Metal-binding</keyword>
<comment type="cofactor">
    <cofactor evidence="2">
        <name>Mn(2+)</name>
        <dbReference type="ChEBI" id="CHEBI:29035"/>
    </cofactor>
    <text evidence="2">The Mn(2+) ion enhances activity.</text>
</comment>
<protein>
    <submittedName>
        <fullName evidence="4">Amidohydrolase</fullName>
    </submittedName>
</protein>
<comment type="caution">
    <text evidence="4">The sequence shown here is derived from an EMBL/GenBank/DDBJ whole genome shotgun (WGS) entry which is preliminary data.</text>
</comment>
<dbReference type="EMBL" id="QWJJ01000004">
    <property type="protein sequence ID" value="RII39558.1"/>
    <property type="molecule type" value="Genomic_DNA"/>
</dbReference>
<dbReference type="PANTHER" id="PTHR11014">
    <property type="entry name" value="PEPTIDASE M20 FAMILY MEMBER"/>
    <property type="match status" value="1"/>
</dbReference>
<dbReference type="InterPro" id="IPR017439">
    <property type="entry name" value="Amidohydrolase"/>
</dbReference>
<evidence type="ECO:0000313" key="5">
    <source>
        <dbReference type="Proteomes" id="UP000265848"/>
    </source>
</evidence>
<keyword evidence="2" id="KW-0464">Manganese</keyword>
<keyword evidence="1 4" id="KW-0378">Hydrolase</keyword>
<dbReference type="PIRSF" id="PIRSF005962">
    <property type="entry name" value="Pept_M20D_amidohydro"/>
    <property type="match status" value="1"/>
</dbReference>
<dbReference type="Pfam" id="PF01546">
    <property type="entry name" value="Peptidase_M20"/>
    <property type="match status" value="1"/>
</dbReference>
<dbReference type="Proteomes" id="UP000265848">
    <property type="component" value="Unassembled WGS sequence"/>
</dbReference>
<evidence type="ECO:0000256" key="1">
    <source>
        <dbReference type="ARBA" id="ARBA00022801"/>
    </source>
</evidence>
<name>A0A399J2C7_9RHOB</name>
<dbReference type="PANTHER" id="PTHR11014:SF63">
    <property type="entry name" value="METALLOPEPTIDASE, PUTATIVE (AFU_ORTHOLOGUE AFUA_6G09600)-RELATED"/>
    <property type="match status" value="1"/>
</dbReference>
<feature type="binding site" evidence="2">
    <location>
        <position position="362"/>
    </location>
    <ligand>
        <name>Mn(2+)</name>
        <dbReference type="ChEBI" id="CHEBI:29035"/>
        <label>2</label>
    </ligand>
</feature>
<organism evidence="4 5">
    <name type="scientific">Pseudooceanicola sediminis</name>
    <dbReference type="NCBI Taxonomy" id="2211117"/>
    <lineage>
        <taxon>Bacteria</taxon>
        <taxon>Pseudomonadati</taxon>
        <taxon>Pseudomonadota</taxon>
        <taxon>Alphaproteobacteria</taxon>
        <taxon>Rhodobacterales</taxon>
        <taxon>Paracoccaceae</taxon>
        <taxon>Pseudooceanicola</taxon>
    </lineage>
</organism>
<accession>A0A399J2C7</accession>
<feature type="binding site" evidence="2">
    <location>
        <position position="162"/>
    </location>
    <ligand>
        <name>Mn(2+)</name>
        <dbReference type="ChEBI" id="CHEBI:29035"/>
        <label>2</label>
    </ligand>
</feature>
<feature type="binding site" evidence="2">
    <location>
        <position position="102"/>
    </location>
    <ligand>
        <name>Mn(2+)</name>
        <dbReference type="ChEBI" id="CHEBI:29035"/>
        <label>2</label>
    </ligand>
</feature>
<dbReference type="Gene3D" id="3.30.70.360">
    <property type="match status" value="1"/>
</dbReference>
<evidence type="ECO:0000256" key="2">
    <source>
        <dbReference type="PIRSR" id="PIRSR005962-1"/>
    </source>
</evidence>
<dbReference type="SUPFAM" id="SSF53187">
    <property type="entry name" value="Zn-dependent exopeptidases"/>
    <property type="match status" value="1"/>
</dbReference>
<feature type="domain" description="Peptidase M20 dimerisation" evidence="3">
    <location>
        <begin position="185"/>
        <end position="279"/>
    </location>
</feature>
<gene>
    <name evidence="4" type="ORF">DL237_05195</name>
</gene>